<name>A0A835W3T3_9CHLO</name>
<accession>A0A835W3T3</accession>
<evidence type="ECO:0000313" key="2">
    <source>
        <dbReference type="EMBL" id="KAG2436064.1"/>
    </source>
</evidence>
<feature type="region of interest" description="Disordered" evidence="1">
    <location>
        <begin position="179"/>
        <end position="209"/>
    </location>
</feature>
<dbReference type="OrthoDB" id="555222at2759"/>
<feature type="compositionally biased region" description="Low complexity" evidence="1">
    <location>
        <begin position="182"/>
        <end position="203"/>
    </location>
</feature>
<dbReference type="AlphaFoldDB" id="A0A835W3T3"/>
<reference evidence="2" key="1">
    <citation type="journal article" date="2020" name="bioRxiv">
        <title>Comparative genomics of Chlamydomonas.</title>
        <authorList>
            <person name="Craig R.J."/>
            <person name="Hasan A.R."/>
            <person name="Ness R.W."/>
            <person name="Keightley P.D."/>
        </authorList>
    </citation>
    <scope>NUCLEOTIDE SEQUENCE</scope>
    <source>
        <strain evidence="2">CCAP 11/173</strain>
    </source>
</reference>
<comment type="caution">
    <text evidence="2">The sequence shown here is derived from an EMBL/GenBank/DDBJ whole genome shotgun (WGS) entry which is preliminary data.</text>
</comment>
<evidence type="ECO:0000313" key="3">
    <source>
        <dbReference type="Proteomes" id="UP000613740"/>
    </source>
</evidence>
<gene>
    <name evidence="2" type="ORF">HYH02_011575</name>
</gene>
<protein>
    <submittedName>
        <fullName evidence="2">Uncharacterized protein</fullName>
    </submittedName>
</protein>
<keyword evidence="3" id="KW-1185">Reference proteome</keyword>
<organism evidence="2 3">
    <name type="scientific">Chlamydomonas schloesseri</name>
    <dbReference type="NCBI Taxonomy" id="2026947"/>
    <lineage>
        <taxon>Eukaryota</taxon>
        <taxon>Viridiplantae</taxon>
        <taxon>Chlorophyta</taxon>
        <taxon>core chlorophytes</taxon>
        <taxon>Chlorophyceae</taxon>
        <taxon>CS clade</taxon>
        <taxon>Chlamydomonadales</taxon>
        <taxon>Chlamydomonadaceae</taxon>
        <taxon>Chlamydomonas</taxon>
    </lineage>
</organism>
<dbReference type="EMBL" id="JAEHOD010000050">
    <property type="protein sequence ID" value="KAG2436064.1"/>
    <property type="molecule type" value="Genomic_DNA"/>
</dbReference>
<dbReference type="Proteomes" id="UP000613740">
    <property type="component" value="Unassembled WGS sequence"/>
</dbReference>
<proteinExistence type="predicted"/>
<evidence type="ECO:0000256" key="1">
    <source>
        <dbReference type="SAM" id="MobiDB-lite"/>
    </source>
</evidence>
<sequence>MRKEYKKQATALTAMQATSAEQAAALAAMQATSAKQAAALAAMQATSAEQAAALAAMQATSAEQAAALAAMSTNTGVVLEIAAVNFFSQLGVKGTGATLQSADDVLAFVLPDGVHLAAAKDSAFYRDLREAITAPLMHQDAGVLTAIVVLLKGEGYFKEAAEVEHLLLKGAGISFKPRRTAHTTSQDTSTSTAAADQHTSSSTDAEDQPTSSLQIVRRCLDTVATSAKAKGLGDDILQLFQYCNAKSTQERRELMEVTLFVRCAAATLLGAYTGVLEVDAGAGVGCKVDEGAGALRLRTGETKFSAAAMDAADKQQKALFRVSAWTLDKVLAAVAAAPEASQAKAALSQLPRHFIMNGFCVYAAKPTQQQLQAWQAPSARRAEADATVLGAKGLHSAVLQMQYKNMRYPAL</sequence>